<organism evidence="3 4">
    <name type="scientific">Carex littledalei</name>
    <dbReference type="NCBI Taxonomy" id="544730"/>
    <lineage>
        <taxon>Eukaryota</taxon>
        <taxon>Viridiplantae</taxon>
        <taxon>Streptophyta</taxon>
        <taxon>Embryophyta</taxon>
        <taxon>Tracheophyta</taxon>
        <taxon>Spermatophyta</taxon>
        <taxon>Magnoliopsida</taxon>
        <taxon>Liliopsida</taxon>
        <taxon>Poales</taxon>
        <taxon>Cyperaceae</taxon>
        <taxon>Cyperoideae</taxon>
        <taxon>Cariceae</taxon>
        <taxon>Carex</taxon>
        <taxon>Carex subgen. Euthyceras</taxon>
    </lineage>
</organism>
<keyword evidence="4" id="KW-1185">Reference proteome</keyword>
<evidence type="ECO:0000256" key="1">
    <source>
        <dbReference type="SAM" id="MobiDB-lite"/>
    </source>
</evidence>
<feature type="compositionally biased region" description="Basic residues" evidence="1">
    <location>
        <begin position="29"/>
        <end position="43"/>
    </location>
</feature>
<accession>A0A833QWZ8</accession>
<feature type="transmembrane region" description="Helical" evidence="2">
    <location>
        <begin position="50"/>
        <end position="71"/>
    </location>
</feature>
<protein>
    <submittedName>
        <fullName evidence="3">Mannosyl-oligosaccharide glucosidase GCS1-like protein</fullName>
    </submittedName>
</protein>
<dbReference type="AlphaFoldDB" id="A0A833QWZ8"/>
<dbReference type="Gene3D" id="2.70.98.110">
    <property type="entry name" value="Glycosyl hydrolase family 63, N-terminal domain"/>
    <property type="match status" value="1"/>
</dbReference>
<feature type="region of interest" description="Disordered" evidence="1">
    <location>
        <begin position="1"/>
        <end position="44"/>
    </location>
</feature>
<feature type="compositionally biased region" description="Basic and acidic residues" evidence="1">
    <location>
        <begin position="16"/>
        <end position="28"/>
    </location>
</feature>
<gene>
    <name evidence="3" type="ORF">FCM35_KLT17762</name>
</gene>
<evidence type="ECO:0000313" key="4">
    <source>
        <dbReference type="Proteomes" id="UP000623129"/>
    </source>
</evidence>
<name>A0A833QWZ8_9POAL</name>
<evidence type="ECO:0000256" key="2">
    <source>
        <dbReference type="SAM" id="Phobius"/>
    </source>
</evidence>
<dbReference type="Proteomes" id="UP000623129">
    <property type="component" value="Unassembled WGS sequence"/>
</dbReference>
<keyword evidence="2" id="KW-1133">Transmembrane helix</keyword>
<dbReference type="EMBL" id="SWLB01000006">
    <property type="protein sequence ID" value="KAF3337175.1"/>
    <property type="molecule type" value="Genomic_DNA"/>
</dbReference>
<evidence type="ECO:0000313" key="3">
    <source>
        <dbReference type="EMBL" id="KAF3337175.1"/>
    </source>
</evidence>
<sequence length="170" mass="19463">MAGDNRTTTHRSRGRASPERTADDATREKSRRQGGRGPHHQRRSGVPIRWTFPVLGFISLLLIGSLVYYNWGFGEAEGELVKRAKRSVTPLAMPKLMDLPQFGGSHKDSLYWGTYRPHVYLGIRARTAIYCNSKPRIEKECMKHERIMHWLLLDFGQSGFACSFWNGVKE</sequence>
<reference evidence="3" key="1">
    <citation type="submission" date="2020-01" db="EMBL/GenBank/DDBJ databases">
        <title>Genome sequence of Kobresia littledalei, the first chromosome-level genome in the family Cyperaceae.</title>
        <authorList>
            <person name="Qu G."/>
        </authorList>
    </citation>
    <scope>NUCLEOTIDE SEQUENCE</scope>
    <source>
        <strain evidence="3">C.B.Clarke</strain>
        <tissue evidence="3">Leaf</tissue>
    </source>
</reference>
<keyword evidence="2" id="KW-0472">Membrane</keyword>
<dbReference type="OrthoDB" id="410058at2759"/>
<proteinExistence type="predicted"/>
<comment type="caution">
    <text evidence="3">The sequence shown here is derived from an EMBL/GenBank/DDBJ whole genome shotgun (WGS) entry which is preliminary data.</text>
</comment>
<keyword evidence="2" id="KW-0812">Transmembrane</keyword>
<dbReference type="InterPro" id="IPR038518">
    <property type="entry name" value="Glyco_hydro_63N_sf"/>
</dbReference>